<evidence type="ECO:0000256" key="9">
    <source>
        <dbReference type="HAMAP-Rule" id="MF_00161"/>
    </source>
</evidence>
<reference evidence="12" key="1">
    <citation type="journal article" date="2021" name="PeerJ">
        <title>Extensive microbial diversity within the chicken gut microbiome revealed by metagenomics and culture.</title>
        <authorList>
            <person name="Gilroy R."/>
            <person name="Ravi A."/>
            <person name="Getino M."/>
            <person name="Pursley I."/>
            <person name="Horton D.L."/>
            <person name="Alikhan N.F."/>
            <person name="Baker D."/>
            <person name="Gharbi K."/>
            <person name="Hall N."/>
            <person name="Watson M."/>
            <person name="Adriaenssens E.M."/>
            <person name="Foster-Nyarko E."/>
            <person name="Jarju S."/>
            <person name="Secka A."/>
            <person name="Antonio M."/>
            <person name="Oren A."/>
            <person name="Chaudhuri R.R."/>
            <person name="La Ragione R."/>
            <person name="Hildebrand F."/>
            <person name="Pallen M.J."/>
        </authorList>
    </citation>
    <scope>NUCLEOTIDE SEQUENCE</scope>
    <source>
        <strain evidence="12">421</strain>
    </source>
</reference>
<evidence type="ECO:0000313" key="12">
    <source>
        <dbReference type="EMBL" id="HIW86135.1"/>
    </source>
</evidence>
<evidence type="ECO:0000256" key="11">
    <source>
        <dbReference type="RuleBase" id="RU004181"/>
    </source>
</evidence>
<keyword evidence="6 9" id="KW-0378">Hydrolase</keyword>
<evidence type="ECO:0000256" key="1">
    <source>
        <dbReference type="ARBA" id="ARBA00006139"/>
    </source>
</evidence>
<evidence type="ECO:0000256" key="5">
    <source>
        <dbReference type="ARBA" id="ARBA00022750"/>
    </source>
</evidence>
<feature type="active site" evidence="9">
    <location>
        <position position="117"/>
    </location>
</feature>
<sequence>MHRKKHIWCAVMILLITAFDRLTKFLAVKYLKGNEPVDFIKGIVRFNYSENTGMAFSMLSGARWFFVVLTVIVCAGILWCLFSNRAKHLWLYWSLGVVCAGGIGNLIDRVLYGYVVDFIEPVFIDFAIFNIADCAVTLGAVSLIIYLVVDLFKKEDKSVA</sequence>
<dbReference type="GO" id="GO:0004190">
    <property type="term" value="F:aspartic-type endopeptidase activity"/>
    <property type="evidence" value="ECO:0007669"/>
    <property type="project" value="UniProtKB-UniRule"/>
</dbReference>
<keyword evidence="8 9" id="KW-0472">Membrane</keyword>
<organism evidence="12 13">
    <name type="scientific">Candidatus Eubacterium faecipullorum</name>
    <dbReference type="NCBI Taxonomy" id="2838571"/>
    <lineage>
        <taxon>Bacteria</taxon>
        <taxon>Bacillati</taxon>
        <taxon>Bacillota</taxon>
        <taxon>Clostridia</taxon>
        <taxon>Eubacteriales</taxon>
        <taxon>Eubacteriaceae</taxon>
        <taxon>Eubacterium</taxon>
    </lineage>
</organism>
<dbReference type="AlphaFoldDB" id="A0A9D1RET2"/>
<dbReference type="EC" id="3.4.23.36" evidence="9"/>
<evidence type="ECO:0000313" key="13">
    <source>
        <dbReference type="Proteomes" id="UP000824205"/>
    </source>
</evidence>
<evidence type="ECO:0000256" key="3">
    <source>
        <dbReference type="ARBA" id="ARBA00022670"/>
    </source>
</evidence>
<reference evidence="12" key="2">
    <citation type="submission" date="2021-04" db="EMBL/GenBank/DDBJ databases">
        <authorList>
            <person name="Gilroy R."/>
        </authorList>
    </citation>
    <scope>NUCLEOTIDE SEQUENCE</scope>
    <source>
        <strain evidence="12">421</strain>
    </source>
</reference>
<evidence type="ECO:0000256" key="7">
    <source>
        <dbReference type="ARBA" id="ARBA00022989"/>
    </source>
</evidence>
<keyword evidence="7 9" id="KW-1133">Transmembrane helix</keyword>
<comment type="function">
    <text evidence="9 10">This protein specifically catalyzes the removal of signal peptides from prolipoproteins.</text>
</comment>
<comment type="caution">
    <text evidence="9">Lacks conserved residue(s) required for the propagation of feature annotation.</text>
</comment>
<keyword evidence="4 9" id="KW-0812">Transmembrane</keyword>
<dbReference type="EMBL" id="DXGE01000027">
    <property type="protein sequence ID" value="HIW86135.1"/>
    <property type="molecule type" value="Genomic_DNA"/>
</dbReference>
<comment type="pathway">
    <text evidence="9">Protein modification; lipoprotein biosynthesis (signal peptide cleavage).</text>
</comment>
<evidence type="ECO:0000256" key="4">
    <source>
        <dbReference type="ARBA" id="ARBA00022692"/>
    </source>
</evidence>
<comment type="catalytic activity">
    <reaction evidence="9 10">
        <text>Release of signal peptides from bacterial membrane prolipoproteins. Hydrolyzes -Xaa-Yaa-Zaa-|-(S,diacylglyceryl)Cys-, in which Xaa is hydrophobic (preferably Leu), and Yaa (Ala or Ser) and Zaa (Gly or Ala) have small, neutral side chains.</text>
        <dbReference type="EC" id="3.4.23.36"/>
    </reaction>
</comment>
<dbReference type="HAMAP" id="MF_00161">
    <property type="entry name" value="LspA"/>
    <property type="match status" value="1"/>
</dbReference>
<feature type="transmembrane region" description="Helical" evidence="9">
    <location>
        <begin position="127"/>
        <end position="149"/>
    </location>
</feature>
<keyword evidence="3 9" id="KW-0645">Protease</keyword>
<proteinExistence type="inferred from homology"/>
<dbReference type="PROSITE" id="PS00855">
    <property type="entry name" value="SPASE_II"/>
    <property type="match status" value="1"/>
</dbReference>
<evidence type="ECO:0000256" key="2">
    <source>
        <dbReference type="ARBA" id="ARBA00022475"/>
    </source>
</evidence>
<comment type="caution">
    <text evidence="12">The sequence shown here is derived from an EMBL/GenBank/DDBJ whole genome shotgun (WGS) entry which is preliminary data.</text>
</comment>
<dbReference type="NCBIfam" id="TIGR00077">
    <property type="entry name" value="lspA"/>
    <property type="match status" value="1"/>
</dbReference>
<dbReference type="PANTHER" id="PTHR33695">
    <property type="entry name" value="LIPOPROTEIN SIGNAL PEPTIDASE"/>
    <property type="match status" value="1"/>
</dbReference>
<protein>
    <recommendedName>
        <fullName evidence="9">Lipoprotein signal peptidase</fullName>
        <ecNumber evidence="9">3.4.23.36</ecNumber>
    </recommendedName>
    <alternativeName>
        <fullName evidence="9">Prolipoprotein signal peptidase</fullName>
    </alternativeName>
    <alternativeName>
        <fullName evidence="9">Signal peptidase II</fullName>
        <shortName evidence="9">SPase II</shortName>
    </alternativeName>
</protein>
<feature type="transmembrane region" description="Helical" evidence="9">
    <location>
        <begin position="64"/>
        <end position="82"/>
    </location>
</feature>
<keyword evidence="5 9" id="KW-0064">Aspartyl protease</keyword>
<name>A0A9D1RET2_9FIRM</name>
<comment type="similarity">
    <text evidence="1 9 11">Belongs to the peptidase A8 family.</text>
</comment>
<comment type="subcellular location">
    <subcellularLocation>
        <location evidence="9">Cell membrane</location>
        <topology evidence="9">Multi-pass membrane protein</topology>
    </subcellularLocation>
</comment>
<gene>
    <name evidence="9 12" type="primary">lspA</name>
    <name evidence="12" type="ORF">IAA48_06515</name>
</gene>
<evidence type="ECO:0000256" key="8">
    <source>
        <dbReference type="ARBA" id="ARBA00023136"/>
    </source>
</evidence>
<dbReference type="Proteomes" id="UP000824205">
    <property type="component" value="Unassembled WGS sequence"/>
</dbReference>
<dbReference type="GO" id="GO:0006508">
    <property type="term" value="P:proteolysis"/>
    <property type="evidence" value="ECO:0007669"/>
    <property type="project" value="UniProtKB-KW"/>
</dbReference>
<evidence type="ECO:0000256" key="10">
    <source>
        <dbReference type="RuleBase" id="RU000594"/>
    </source>
</evidence>
<feature type="transmembrane region" description="Helical" evidence="9">
    <location>
        <begin position="89"/>
        <end position="107"/>
    </location>
</feature>
<dbReference type="InterPro" id="IPR001872">
    <property type="entry name" value="Peptidase_A8"/>
</dbReference>
<dbReference type="PANTHER" id="PTHR33695:SF1">
    <property type="entry name" value="LIPOPROTEIN SIGNAL PEPTIDASE"/>
    <property type="match status" value="1"/>
</dbReference>
<dbReference type="PRINTS" id="PR00781">
    <property type="entry name" value="LIPOSIGPTASE"/>
</dbReference>
<dbReference type="GO" id="GO:0005886">
    <property type="term" value="C:plasma membrane"/>
    <property type="evidence" value="ECO:0007669"/>
    <property type="project" value="UniProtKB-SubCell"/>
</dbReference>
<evidence type="ECO:0000256" key="6">
    <source>
        <dbReference type="ARBA" id="ARBA00022801"/>
    </source>
</evidence>
<dbReference type="Pfam" id="PF01252">
    <property type="entry name" value="Peptidase_A8"/>
    <property type="match status" value="1"/>
</dbReference>
<keyword evidence="2 9" id="KW-1003">Cell membrane</keyword>
<accession>A0A9D1RET2</accession>
<feature type="active site" evidence="9">
    <location>
        <position position="133"/>
    </location>
</feature>